<dbReference type="AlphaFoldDB" id="A0A438E3N1"/>
<accession>A0A438E3N1</accession>
<dbReference type="Proteomes" id="UP000288805">
    <property type="component" value="Unassembled WGS sequence"/>
</dbReference>
<evidence type="ECO:0000256" key="1">
    <source>
        <dbReference type="SAM" id="MobiDB-lite"/>
    </source>
</evidence>
<sequence>MGKSLPTTTRLQEFARVVTSEKFQSPKHAKPISRNRVSPPETTKLRGARLGSERVRLKMESSEGQRRMPLAQVVSDCAKRWFQDTLKEAKAGDTTMQVLVGQMYFSGYGVSRDAQKGRAWISRASKSRSSAWKVGDKHPGYNASDSDSDDLKNDEK</sequence>
<dbReference type="PANTHER" id="PTHR36792:SF15">
    <property type="entry name" value="SEL1 REPEAT-CONTAINING PROTEIN"/>
    <property type="match status" value="1"/>
</dbReference>
<comment type="caution">
    <text evidence="2">The sequence shown here is derived from an EMBL/GenBank/DDBJ whole genome shotgun (WGS) entry which is preliminary data.</text>
</comment>
<proteinExistence type="predicted"/>
<organism evidence="2 3">
    <name type="scientific">Vitis vinifera</name>
    <name type="common">Grape</name>
    <dbReference type="NCBI Taxonomy" id="29760"/>
    <lineage>
        <taxon>Eukaryota</taxon>
        <taxon>Viridiplantae</taxon>
        <taxon>Streptophyta</taxon>
        <taxon>Embryophyta</taxon>
        <taxon>Tracheophyta</taxon>
        <taxon>Spermatophyta</taxon>
        <taxon>Magnoliopsida</taxon>
        <taxon>eudicotyledons</taxon>
        <taxon>Gunneridae</taxon>
        <taxon>Pentapetalae</taxon>
        <taxon>rosids</taxon>
        <taxon>Vitales</taxon>
        <taxon>Vitaceae</taxon>
        <taxon>Viteae</taxon>
        <taxon>Vitis</taxon>
    </lineage>
</organism>
<reference evidence="2 3" key="1">
    <citation type="journal article" date="2018" name="PLoS Genet.">
        <title>Population sequencing reveals clonal diversity and ancestral inbreeding in the grapevine cultivar Chardonnay.</title>
        <authorList>
            <person name="Roach M.J."/>
            <person name="Johnson D.L."/>
            <person name="Bohlmann J."/>
            <person name="van Vuuren H.J."/>
            <person name="Jones S.J."/>
            <person name="Pretorius I.S."/>
            <person name="Schmidt S.A."/>
            <person name="Borneman A.R."/>
        </authorList>
    </citation>
    <scope>NUCLEOTIDE SEQUENCE [LARGE SCALE GENOMIC DNA]</scope>
    <source>
        <strain evidence="3">cv. Chardonnay</strain>
        <tissue evidence="2">Leaf</tissue>
    </source>
</reference>
<feature type="region of interest" description="Disordered" evidence="1">
    <location>
        <begin position="125"/>
        <end position="156"/>
    </location>
</feature>
<dbReference type="PANTHER" id="PTHR36792">
    <property type="entry name" value="EXPRESSED PROTEIN"/>
    <property type="match status" value="1"/>
</dbReference>
<dbReference type="EMBL" id="QGNW01001405">
    <property type="protein sequence ID" value="RVW42326.1"/>
    <property type="molecule type" value="Genomic_DNA"/>
</dbReference>
<gene>
    <name evidence="2" type="ORF">CK203_070873</name>
</gene>
<dbReference type="Gene3D" id="1.25.40.10">
    <property type="entry name" value="Tetratricopeptide repeat domain"/>
    <property type="match status" value="1"/>
</dbReference>
<feature type="region of interest" description="Disordered" evidence="1">
    <location>
        <begin position="16"/>
        <end position="49"/>
    </location>
</feature>
<dbReference type="SUPFAM" id="SSF81901">
    <property type="entry name" value="HCP-like"/>
    <property type="match status" value="1"/>
</dbReference>
<name>A0A438E3N1_VITVI</name>
<evidence type="ECO:0000313" key="2">
    <source>
        <dbReference type="EMBL" id="RVW42326.1"/>
    </source>
</evidence>
<dbReference type="InterPro" id="IPR011990">
    <property type="entry name" value="TPR-like_helical_dom_sf"/>
</dbReference>
<evidence type="ECO:0000313" key="3">
    <source>
        <dbReference type="Proteomes" id="UP000288805"/>
    </source>
</evidence>
<protein>
    <submittedName>
        <fullName evidence="2">Uncharacterized protein</fullName>
    </submittedName>
</protein>